<keyword evidence="2" id="KW-1185">Reference proteome</keyword>
<proteinExistence type="predicted"/>
<organism evidence="1 2">
    <name type="scientific">Paracraurococcus lichenis</name>
    <dbReference type="NCBI Taxonomy" id="3064888"/>
    <lineage>
        <taxon>Bacteria</taxon>
        <taxon>Pseudomonadati</taxon>
        <taxon>Pseudomonadota</taxon>
        <taxon>Alphaproteobacteria</taxon>
        <taxon>Acetobacterales</taxon>
        <taxon>Roseomonadaceae</taxon>
        <taxon>Paracraurococcus</taxon>
    </lineage>
</organism>
<reference evidence="1 2" key="1">
    <citation type="submission" date="2023-08" db="EMBL/GenBank/DDBJ databases">
        <title>The draft genome sequence of Paracraurococcus sp. LOR1-02.</title>
        <authorList>
            <person name="Kingkaew E."/>
            <person name="Tanasupawat S."/>
        </authorList>
    </citation>
    <scope>NUCLEOTIDE SEQUENCE [LARGE SCALE GENOMIC DNA]</scope>
    <source>
        <strain evidence="1 2">LOR1-02</strain>
    </source>
</reference>
<evidence type="ECO:0000313" key="2">
    <source>
        <dbReference type="Proteomes" id="UP001243009"/>
    </source>
</evidence>
<protein>
    <submittedName>
        <fullName evidence="1">Uncharacterized protein</fullName>
    </submittedName>
</protein>
<name>A0ABT9DYG2_9PROT</name>
<gene>
    <name evidence="1" type="ORF">Q7A36_11410</name>
</gene>
<dbReference type="Proteomes" id="UP001243009">
    <property type="component" value="Unassembled WGS sequence"/>
</dbReference>
<evidence type="ECO:0000313" key="1">
    <source>
        <dbReference type="EMBL" id="MDO9708950.1"/>
    </source>
</evidence>
<dbReference type="EMBL" id="JAUTWS010000009">
    <property type="protein sequence ID" value="MDO9708950.1"/>
    <property type="molecule type" value="Genomic_DNA"/>
</dbReference>
<accession>A0ABT9DYG2</accession>
<sequence>MPDRTARVTEGGPAREYWTYIRNIPTSSGVTINVPVVGGGVSLSGAGDCRATFELVDGRVTRIGYSGAPDLGPAADAACAPVVVGCLNQGGAQAATG</sequence>
<comment type="caution">
    <text evidence="1">The sequence shown here is derived from an EMBL/GenBank/DDBJ whole genome shotgun (WGS) entry which is preliminary data.</text>
</comment>
<dbReference type="RefSeq" id="WP_305103816.1">
    <property type="nucleotide sequence ID" value="NZ_JAUTWS010000009.1"/>
</dbReference>